<evidence type="ECO:0000256" key="3">
    <source>
        <dbReference type="ARBA" id="ARBA00022827"/>
    </source>
</evidence>
<dbReference type="GO" id="GO:0005737">
    <property type="term" value="C:cytoplasm"/>
    <property type="evidence" value="ECO:0007669"/>
    <property type="project" value="TreeGrafter"/>
</dbReference>
<organism evidence="7 8">
    <name type="scientific">Tieghemostelium lacteum</name>
    <name type="common">Slime mold</name>
    <name type="synonym">Dictyostelium lacteum</name>
    <dbReference type="NCBI Taxonomy" id="361077"/>
    <lineage>
        <taxon>Eukaryota</taxon>
        <taxon>Amoebozoa</taxon>
        <taxon>Evosea</taxon>
        <taxon>Eumycetozoa</taxon>
        <taxon>Dictyostelia</taxon>
        <taxon>Dictyosteliales</taxon>
        <taxon>Raperosteliaceae</taxon>
        <taxon>Tieghemostelium</taxon>
    </lineage>
</organism>
<gene>
    <name evidence="7" type="ORF">DLAC_10765</name>
</gene>
<comment type="caution">
    <text evidence="7">The sequence shown here is derived from an EMBL/GenBank/DDBJ whole genome shotgun (WGS) entry which is preliminary data.</text>
</comment>
<dbReference type="InParanoid" id="A0A151Z496"/>
<feature type="signal peptide" evidence="5">
    <location>
        <begin position="1"/>
        <end position="19"/>
    </location>
</feature>
<dbReference type="OrthoDB" id="202203at2759"/>
<dbReference type="PANTHER" id="PTHR43735">
    <property type="entry name" value="APOPTOSIS-INDUCING FACTOR 1"/>
    <property type="match status" value="1"/>
</dbReference>
<feature type="chain" id="PRO_5007592837" evidence="5">
    <location>
        <begin position="20"/>
        <end position="160"/>
    </location>
</feature>
<evidence type="ECO:0000313" key="8">
    <source>
        <dbReference type="Proteomes" id="UP000076078"/>
    </source>
</evidence>
<sequence length="160" mass="17784">MSFWFYWKILIVGGGSVLTKKTYKTANGLEIEADLVFWTFGNKLNNESLQNHFGPVLNVQGRINHLQVEGYTNIFALGDIIPIPEFKTSYHAVEHANVASHNIHTLETSKDPSKAHKSMKPTILCSFGPNDGVGEINGFVIGGFFAKLLKAKSLFIDIME</sequence>
<keyword evidence="8" id="KW-1185">Reference proteome</keyword>
<evidence type="ECO:0000256" key="1">
    <source>
        <dbReference type="ARBA" id="ARBA00006442"/>
    </source>
</evidence>
<evidence type="ECO:0000313" key="7">
    <source>
        <dbReference type="EMBL" id="KYQ88737.1"/>
    </source>
</evidence>
<dbReference type="STRING" id="361077.A0A151Z496"/>
<keyword evidence="5" id="KW-0732">Signal</keyword>
<dbReference type="SUPFAM" id="SSF51905">
    <property type="entry name" value="FAD/NAD(P)-binding domain"/>
    <property type="match status" value="1"/>
</dbReference>
<comment type="similarity">
    <text evidence="1">Belongs to the FAD-dependent oxidoreductase family.</text>
</comment>
<dbReference type="GO" id="GO:0050660">
    <property type="term" value="F:flavin adenine dinucleotide binding"/>
    <property type="evidence" value="ECO:0007669"/>
    <property type="project" value="TreeGrafter"/>
</dbReference>
<evidence type="ECO:0000256" key="5">
    <source>
        <dbReference type="SAM" id="SignalP"/>
    </source>
</evidence>
<reference evidence="7 8" key="1">
    <citation type="submission" date="2015-12" db="EMBL/GenBank/DDBJ databases">
        <title>Dictyostelia acquired genes for synthesis and detection of signals that induce cell-type specialization by lateral gene transfer from prokaryotes.</title>
        <authorList>
            <person name="Gloeckner G."/>
            <person name="Schaap P."/>
        </authorList>
    </citation>
    <scope>NUCLEOTIDE SEQUENCE [LARGE SCALE GENOMIC DNA]</scope>
    <source>
        <strain evidence="7 8">TK</strain>
    </source>
</reference>
<proteinExistence type="inferred from homology"/>
<keyword evidence="4" id="KW-0560">Oxidoreductase</keyword>
<dbReference type="InterPro" id="IPR036188">
    <property type="entry name" value="FAD/NAD-bd_sf"/>
</dbReference>
<dbReference type="InterPro" id="IPR023753">
    <property type="entry name" value="FAD/NAD-binding_dom"/>
</dbReference>
<protein>
    <submittedName>
        <fullName evidence="7">Putative apoptosis inducing factor</fullName>
    </submittedName>
</protein>
<keyword evidence="2" id="KW-0285">Flavoprotein</keyword>
<dbReference type="AlphaFoldDB" id="A0A151Z496"/>
<accession>A0A151Z496</accession>
<feature type="domain" description="FAD/NAD(P)-binding" evidence="6">
    <location>
        <begin position="21"/>
        <end position="95"/>
    </location>
</feature>
<dbReference type="GO" id="GO:0004174">
    <property type="term" value="F:electron-transferring-flavoprotein dehydrogenase activity"/>
    <property type="evidence" value="ECO:0007669"/>
    <property type="project" value="TreeGrafter"/>
</dbReference>
<evidence type="ECO:0000256" key="4">
    <source>
        <dbReference type="ARBA" id="ARBA00023002"/>
    </source>
</evidence>
<evidence type="ECO:0000259" key="6">
    <source>
        <dbReference type="Pfam" id="PF07992"/>
    </source>
</evidence>
<evidence type="ECO:0000256" key="2">
    <source>
        <dbReference type="ARBA" id="ARBA00022630"/>
    </source>
</evidence>
<name>A0A151Z496_TIELA</name>
<dbReference type="Proteomes" id="UP000076078">
    <property type="component" value="Unassembled WGS sequence"/>
</dbReference>
<dbReference type="Pfam" id="PF07992">
    <property type="entry name" value="Pyr_redox_2"/>
    <property type="match status" value="1"/>
</dbReference>
<dbReference type="PANTHER" id="PTHR43735:SF3">
    <property type="entry name" value="FERROPTOSIS SUPPRESSOR PROTEIN 1"/>
    <property type="match status" value="1"/>
</dbReference>
<dbReference type="EMBL" id="LODT01000048">
    <property type="protein sequence ID" value="KYQ88737.1"/>
    <property type="molecule type" value="Genomic_DNA"/>
</dbReference>
<dbReference type="Gene3D" id="3.50.50.100">
    <property type="match status" value="1"/>
</dbReference>
<keyword evidence="3" id="KW-0274">FAD</keyword>